<feature type="region of interest" description="Disordered" evidence="12">
    <location>
        <begin position="91"/>
        <end position="150"/>
    </location>
</feature>
<evidence type="ECO:0000256" key="11">
    <source>
        <dbReference type="ARBA" id="ARBA00073774"/>
    </source>
</evidence>
<dbReference type="GO" id="GO:0000710">
    <property type="term" value="P:meiotic mismatch repair"/>
    <property type="evidence" value="ECO:0007669"/>
    <property type="project" value="EnsemblFungi"/>
</dbReference>
<dbReference type="Pfam" id="PF05192">
    <property type="entry name" value="MutS_III"/>
    <property type="match status" value="1"/>
</dbReference>
<feature type="region of interest" description="Disordered" evidence="12">
    <location>
        <begin position="54"/>
        <end position="73"/>
    </location>
</feature>
<evidence type="ECO:0000256" key="9">
    <source>
        <dbReference type="ARBA" id="ARBA00023242"/>
    </source>
</evidence>
<evidence type="ECO:0000256" key="8">
    <source>
        <dbReference type="ARBA" id="ARBA00023204"/>
    </source>
</evidence>
<dbReference type="InParanoid" id="G0VER0"/>
<dbReference type="Gene3D" id="1.10.1420.10">
    <property type="match status" value="2"/>
</dbReference>
<reference key="2">
    <citation type="submission" date="2011-08" db="EMBL/GenBank/DDBJ databases">
        <title>Genome sequence of Naumovozyma castellii.</title>
        <authorList>
            <person name="Gordon J.L."/>
            <person name="Armisen D."/>
            <person name="Proux-Wera E."/>
            <person name="OhEigeartaigh S.S."/>
            <person name="Byrne K.P."/>
            <person name="Wolfe K.H."/>
        </authorList>
    </citation>
    <scope>NUCLEOTIDE SEQUENCE</scope>
    <source>
        <strain>Type strain:CBS 4309</strain>
    </source>
</reference>
<dbReference type="GO" id="GO:0000404">
    <property type="term" value="F:heteroduplex DNA loop binding"/>
    <property type="evidence" value="ECO:0007669"/>
    <property type="project" value="EnsemblFungi"/>
</dbReference>
<dbReference type="InterPro" id="IPR045076">
    <property type="entry name" value="MutS"/>
</dbReference>
<sequence length="1038" mass="118523">MKAQPVISKFFKNVAAPSGAKPVVKNHTMREEEAIGLPPATEDSDVQEQVSIVIDSDSDSDSALNSVSDSNLEKNDTVKCGTIELHKNIPYSMDAEASPETTREASKSTRKRSRNNVAAKSLEENVEPEQRVPENDDVRPSRKKKAKISKSKLTPLDQQIQELKSIHKNKLLVVRVGYKYKCFAEDAIIASKILKIKLVPGKLTIDESNPADKDHKQFAYCSFPDTRLNVHLERLIYNNCKVGVVEQAETSAIKKNSQTSNKSQVFERKITGIFSKATYGVNSPHDLKGGNNLLGNTKSIWALNIDESLAQQKRFYSLLSVNLNSGEVIYDEFFEPLHTLYSLKERIKYLEPVEIVTLKPLPRYVDILFNESNCKVTINEIENTNEAIQSSLKIVANKLKFSLELSKLLETLYIYLQEYNNERILFISTNFAKFLANQHMTLSDSTLEGLDILRNDGEKGSLLWLLDHTRTSFGLRKLRDWVLHPLRTIDKIEERLDAIECILKEINCIFLESFNQLLKGLPDLLRTLNRIAYGHTSKKEVYFFLKQMCSIGDHFKTHSSYIKEQVLSPDGRINKQSQLLTSILKDIENNYQETHLPQLFAMINVAAVMNKNLENQKTEFFNLNNYDNPDGIIKIQRDIEDVKSDLSAELKHIRKVLGRPYLNYKDEIEYLIEVKNTQVTNLPSDWIKINNTLKISRFATPTTTKLVEKLQFHKDLLVQEVEKEYQRFLSKINDEYIRLRNIIENIATYDCLLSLSAVSCNIKYTRPIFSNEKQVIKLKGARNPIIESLDINYVPNDTDMNRKDGLINIISGPNMGGKSSYIRQVALLIILAQIGSFVPADYMEVSIFDNILTRIGAHDDLLRGESTFKKEMLDVLQVLENCTKDSLVLLDEVGRGTGTLDGKAISYSLINYFMEETDCPLILFTSHFPILGTIKSPLVKCYHMDYVEEKRPGENWSSVTFLYKLKSGFTTNSYGLNVAKLASIDKDIINEAYEISESMKNEEEKDEYLELPLFLKEILKGRVATETFQNLLNYIEED</sequence>
<dbReference type="InterPro" id="IPR036187">
    <property type="entry name" value="DNA_mismatch_repair_MutS_sf"/>
</dbReference>
<evidence type="ECO:0000313" key="15">
    <source>
        <dbReference type="Proteomes" id="UP000001640"/>
    </source>
</evidence>
<feature type="compositionally biased region" description="Basic residues" evidence="12">
    <location>
        <begin position="141"/>
        <end position="150"/>
    </location>
</feature>
<evidence type="ECO:0000256" key="5">
    <source>
        <dbReference type="ARBA" id="ARBA00022763"/>
    </source>
</evidence>
<keyword evidence="5" id="KW-0227">DNA damage</keyword>
<dbReference type="GeneID" id="96903657"/>
<dbReference type="Pfam" id="PF00488">
    <property type="entry name" value="MutS_V"/>
    <property type="match status" value="1"/>
</dbReference>
<accession>G0VER0</accession>
<dbReference type="PANTHER" id="PTHR11361:SF122">
    <property type="entry name" value="DNA MISMATCH REPAIR PROTEIN MSH3"/>
    <property type="match status" value="1"/>
</dbReference>
<dbReference type="GO" id="GO:0043111">
    <property type="term" value="P:replication fork arrest"/>
    <property type="evidence" value="ECO:0007669"/>
    <property type="project" value="EnsemblFungi"/>
</dbReference>
<keyword evidence="9" id="KW-0539">Nucleus</keyword>
<dbReference type="EMBL" id="HE576755">
    <property type="protein sequence ID" value="CCC70051.1"/>
    <property type="molecule type" value="Genomic_DNA"/>
</dbReference>
<dbReference type="SMART" id="SM00533">
    <property type="entry name" value="MUTSd"/>
    <property type="match status" value="1"/>
</dbReference>
<dbReference type="STRING" id="1064592.G0VER0"/>
<dbReference type="SUPFAM" id="SSF52540">
    <property type="entry name" value="P-loop containing nucleoside triphosphate hydrolases"/>
    <property type="match status" value="1"/>
</dbReference>
<dbReference type="FunFam" id="3.40.50.300:FF:002852">
    <property type="entry name" value="Mismatch repair protein"/>
    <property type="match status" value="1"/>
</dbReference>
<dbReference type="GO" id="GO:0000406">
    <property type="term" value="F:double-strand/single-strand DNA junction binding"/>
    <property type="evidence" value="ECO:0007669"/>
    <property type="project" value="EnsemblFungi"/>
</dbReference>
<dbReference type="AlphaFoldDB" id="G0VER0"/>
<keyword evidence="7" id="KW-0238">DNA-binding</keyword>
<dbReference type="HOGENOM" id="CLU_002472_3_1_1"/>
<dbReference type="GO" id="GO:0140664">
    <property type="term" value="F:ATP-dependent DNA damage sensor activity"/>
    <property type="evidence" value="ECO:0007669"/>
    <property type="project" value="InterPro"/>
</dbReference>
<dbReference type="InterPro" id="IPR007696">
    <property type="entry name" value="DNA_mismatch_repair_MutS_core"/>
</dbReference>
<keyword evidence="4" id="KW-0547">Nucleotide-binding</keyword>
<name>G0VER0_NAUCA</name>
<dbReference type="FunCoup" id="G0VER0">
    <property type="interactions" value="884"/>
</dbReference>
<dbReference type="GO" id="GO:0005524">
    <property type="term" value="F:ATP binding"/>
    <property type="evidence" value="ECO:0007669"/>
    <property type="project" value="UniProtKB-KW"/>
</dbReference>
<evidence type="ECO:0000256" key="10">
    <source>
        <dbReference type="ARBA" id="ARBA00029792"/>
    </source>
</evidence>
<gene>
    <name evidence="14" type="primary">NCAS0D04700</name>
    <name evidence="14" type="ordered locus">NCAS_0D04700</name>
</gene>
<dbReference type="InterPro" id="IPR017261">
    <property type="entry name" value="DNA_mismatch_repair_MutS/MSH"/>
</dbReference>
<feature type="compositionally biased region" description="Low complexity" evidence="12">
    <location>
        <begin position="54"/>
        <end position="70"/>
    </location>
</feature>
<dbReference type="InterPro" id="IPR007861">
    <property type="entry name" value="DNA_mismatch_repair_MutS_clamp"/>
</dbReference>
<dbReference type="KEGG" id="ncs:NCAS_0D04700"/>
<dbReference type="Pfam" id="PF01624">
    <property type="entry name" value="MutS_I"/>
    <property type="match status" value="1"/>
</dbReference>
<protein>
    <recommendedName>
        <fullName evidence="3 11">DNA mismatch repair protein MSH3</fullName>
    </recommendedName>
    <alternativeName>
        <fullName evidence="3 11">DNA mismatch repair protein MSH3</fullName>
    </alternativeName>
    <alternativeName>
        <fullName evidence="10">MutS protein homolog 3</fullName>
    </alternativeName>
</protein>
<dbReference type="Pfam" id="PF05190">
    <property type="entry name" value="MutS_IV"/>
    <property type="match status" value="1"/>
</dbReference>
<keyword evidence="15" id="KW-1185">Reference proteome</keyword>
<keyword evidence="8" id="KW-0234">DNA repair</keyword>
<dbReference type="RefSeq" id="XP_003676412.1">
    <property type="nucleotide sequence ID" value="XM_003676364.1"/>
</dbReference>
<dbReference type="OrthoDB" id="121051at2759"/>
<proteinExistence type="inferred from homology"/>
<reference evidence="14 15" key="1">
    <citation type="journal article" date="2011" name="Proc. Natl. Acad. Sci. U.S.A.">
        <title>Evolutionary erosion of yeast sex chromosomes by mating-type switching accidents.</title>
        <authorList>
            <person name="Gordon J.L."/>
            <person name="Armisen D."/>
            <person name="Proux-Wera E."/>
            <person name="Oheigeartaigh S.S."/>
            <person name="Byrne K.P."/>
            <person name="Wolfe K.H."/>
        </authorList>
    </citation>
    <scope>NUCLEOTIDE SEQUENCE [LARGE SCALE GENOMIC DNA]</scope>
    <source>
        <strain evidence="15">ATCC 76901 / BCRC 22586 / CBS 4309 / NBRC 1992 / NRRL Y-12630</strain>
    </source>
</reference>
<dbReference type="GO" id="GO:0000735">
    <property type="term" value="P:removal of nonhomologous ends"/>
    <property type="evidence" value="ECO:0007669"/>
    <property type="project" value="EnsemblFungi"/>
</dbReference>
<dbReference type="InterPro" id="IPR000432">
    <property type="entry name" value="DNA_mismatch_repair_MutS_C"/>
</dbReference>
<dbReference type="Gene3D" id="3.40.1170.10">
    <property type="entry name" value="DNA repair protein MutS, domain I"/>
    <property type="match status" value="1"/>
</dbReference>
<dbReference type="SUPFAM" id="SSF55271">
    <property type="entry name" value="DNA repair protein MutS, domain I"/>
    <property type="match status" value="1"/>
</dbReference>
<dbReference type="GO" id="GO:0006312">
    <property type="term" value="P:mitotic recombination"/>
    <property type="evidence" value="ECO:0007669"/>
    <property type="project" value="EnsemblFungi"/>
</dbReference>
<dbReference type="SUPFAM" id="SSF48334">
    <property type="entry name" value="DNA repair protein MutS, domain III"/>
    <property type="match status" value="1"/>
</dbReference>
<dbReference type="InterPro" id="IPR027417">
    <property type="entry name" value="P-loop_NTPase"/>
</dbReference>
<evidence type="ECO:0000313" key="14">
    <source>
        <dbReference type="EMBL" id="CCC70051.1"/>
    </source>
</evidence>
<comment type="similarity">
    <text evidence="2">Belongs to the DNA mismatch repair MutS family. MSH3 subfamily.</text>
</comment>
<dbReference type="OMA" id="INMHAAR"/>
<feature type="compositionally biased region" description="Basic and acidic residues" evidence="12">
    <location>
        <begin position="128"/>
        <end position="140"/>
    </location>
</feature>
<dbReference type="InterPro" id="IPR016151">
    <property type="entry name" value="DNA_mismatch_repair_MutS_N"/>
</dbReference>
<evidence type="ECO:0000259" key="13">
    <source>
        <dbReference type="PROSITE" id="PS00486"/>
    </source>
</evidence>
<dbReference type="SMART" id="SM00534">
    <property type="entry name" value="MUTSac"/>
    <property type="match status" value="1"/>
</dbReference>
<dbReference type="PROSITE" id="PS00486">
    <property type="entry name" value="DNA_MISMATCH_REPAIR_2"/>
    <property type="match status" value="1"/>
</dbReference>
<evidence type="ECO:0000256" key="7">
    <source>
        <dbReference type="ARBA" id="ARBA00023125"/>
    </source>
</evidence>
<dbReference type="PANTHER" id="PTHR11361">
    <property type="entry name" value="DNA MISMATCH REPAIR PROTEIN MUTS FAMILY MEMBER"/>
    <property type="match status" value="1"/>
</dbReference>
<evidence type="ECO:0000256" key="3">
    <source>
        <dbReference type="ARBA" id="ARBA00022151"/>
    </source>
</evidence>
<evidence type="ECO:0000256" key="12">
    <source>
        <dbReference type="SAM" id="MobiDB-lite"/>
    </source>
</evidence>
<feature type="domain" description="DNA mismatch repair proteins mutS family" evidence="13">
    <location>
        <begin position="886"/>
        <end position="902"/>
    </location>
</feature>
<evidence type="ECO:0000256" key="6">
    <source>
        <dbReference type="ARBA" id="ARBA00022840"/>
    </source>
</evidence>
<dbReference type="InterPro" id="IPR007695">
    <property type="entry name" value="DNA_mismatch_repair_MutS-lik_N"/>
</dbReference>
<dbReference type="Gene3D" id="3.40.50.300">
    <property type="entry name" value="P-loop containing nucleotide triphosphate hydrolases"/>
    <property type="match status" value="1"/>
</dbReference>
<dbReference type="PIRSF" id="PIRSF037677">
    <property type="entry name" value="DNA_mis_repair_Msh6"/>
    <property type="match status" value="1"/>
</dbReference>
<dbReference type="eggNOG" id="KOG0218">
    <property type="taxonomic scope" value="Eukaryota"/>
</dbReference>
<dbReference type="Proteomes" id="UP000001640">
    <property type="component" value="Chromosome 4"/>
</dbReference>
<evidence type="ECO:0000256" key="2">
    <source>
        <dbReference type="ARBA" id="ARBA00007094"/>
    </source>
</evidence>
<keyword evidence="6" id="KW-0067">ATP-binding</keyword>
<dbReference type="GO" id="GO:0000403">
    <property type="term" value="F:Y-form DNA binding"/>
    <property type="evidence" value="ECO:0007669"/>
    <property type="project" value="EnsemblFungi"/>
</dbReference>
<evidence type="ECO:0000256" key="4">
    <source>
        <dbReference type="ARBA" id="ARBA00022741"/>
    </source>
</evidence>
<comment type="subcellular location">
    <subcellularLocation>
        <location evidence="1">Nucleus</location>
    </subcellularLocation>
</comment>
<evidence type="ECO:0000256" key="1">
    <source>
        <dbReference type="ARBA" id="ARBA00004123"/>
    </source>
</evidence>
<dbReference type="GO" id="GO:0032302">
    <property type="term" value="C:MutSbeta complex"/>
    <property type="evidence" value="ECO:0007669"/>
    <property type="project" value="EnsemblFungi"/>
</dbReference>
<organism evidence="14 15">
    <name type="scientific">Naumovozyma castellii</name>
    <name type="common">Yeast</name>
    <name type="synonym">Saccharomyces castellii</name>
    <dbReference type="NCBI Taxonomy" id="27288"/>
    <lineage>
        <taxon>Eukaryota</taxon>
        <taxon>Fungi</taxon>
        <taxon>Dikarya</taxon>
        <taxon>Ascomycota</taxon>
        <taxon>Saccharomycotina</taxon>
        <taxon>Saccharomycetes</taxon>
        <taxon>Saccharomycetales</taxon>
        <taxon>Saccharomycetaceae</taxon>
        <taxon>Naumovozyma</taxon>
    </lineage>
</organism>